<dbReference type="PANTHER" id="PTHR13113">
    <property type="entry name" value="ECSIT EVOLUTIONARILY CONSERVED SIGNALING INTERMEDIATE IN TOLL PATHWAYS"/>
    <property type="match status" value="1"/>
</dbReference>
<keyword evidence="11" id="KW-0539">Nucleus</keyword>
<dbReference type="GO" id="GO:0005739">
    <property type="term" value="C:mitochondrion"/>
    <property type="evidence" value="ECO:0007669"/>
    <property type="project" value="UniProtKB-SubCell"/>
</dbReference>
<evidence type="ECO:0000256" key="10">
    <source>
        <dbReference type="ARBA" id="ARBA00023128"/>
    </source>
</evidence>
<dbReference type="PANTHER" id="PTHR13113:SF1">
    <property type="entry name" value="EVOLUTIONARILY CONSERVED SIGNALING INTERMEDIATE IN TOLL PATHWAY, MITOCHONDRIAL"/>
    <property type="match status" value="1"/>
</dbReference>
<dbReference type="GO" id="GO:0007178">
    <property type="term" value="P:cell surface receptor protein serine/threonine kinase signaling pathway"/>
    <property type="evidence" value="ECO:0007669"/>
    <property type="project" value="TreeGrafter"/>
</dbReference>
<dbReference type="SMART" id="SM01284">
    <property type="entry name" value="ECSIT_Cterm"/>
    <property type="match status" value="1"/>
</dbReference>
<proteinExistence type="evidence at transcript level"/>
<evidence type="ECO:0000256" key="4">
    <source>
        <dbReference type="ARBA" id="ARBA00007674"/>
    </source>
</evidence>
<keyword evidence="7" id="KW-0399">Innate immunity</keyword>
<evidence type="ECO:0000256" key="5">
    <source>
        <dbReference type="ARBA" id="ARBA00019998"/>
    </source>
</evidence>
<reference evidence="13" key="1">
    <citation type="submission" date="2020-04" db="EMBL/GenBank/DDBJ databases">
        <authorList>
            <person name="Neveu A P."/>
        </authorList>
    </citation>
    <scope>NUCLEOTIDE SEQUENCE</scope>
    <source>
        <tissue evidence="13">Whole embryo</tissue>
    </source>
</reference>
<dbReference type="GO" id="GO:0045087">
    <property type="term" value="P:innate immune response"/>
    <property type="evidence" value="ECO:0007669"/>
    <property type="project" value="UniProtKB-KW"/>
</dbReference>
<dbReference type="InterPro" id="IPR010418">
    <property type="entry name" value="ECSIT"/>
</dbReference>
<dbReference type="EMBL" id="LR784725">
    <property type="protein sequence ID" value="CAB3240745.1"/>
    <property type="molecule type" value="mRNA"/>
</dbReference>
<evidence type="ECO:0000259" key="12">
    <source>
        <dbReference type="SMART" id="SM01284"/>
    </source>
</evidence>
<keyword evidence="9" id="KW-0809">Transit peptide</keyword>
<accession>A0A6F9DAZ6</accession>
<evidence type="ECO:0000256" key="7">
    <source>
        <dbReference type="ARBA" id="ARBA00022588"/>
    </source>
</evidence>
<dbReference type="InterPro" id="IPR046448">
    <property type="entry name" value="ECSIT_N"/>
</dbReference>
<comment type="subcellular location">
    <subcellularLocation>
        <location evidence="3">Cytoplasm</location>
    </subcellularLocation>
    <subcellularLocation>
        <location evidence="2">Mitochondrion</location>
    </subcellularLocation>
    <subcellularLocation>
        <location evidence="1">Nucleus</location>
    </subcellularLocation>
</comment>
<evidence type="ECO:0000256" key="1">
    <source>
        <dbReference type="ARBA" id="ARBA00004123"/>
    </source>
</evidence>
<name>A0A6F9DAZ6_9ASCI</name>
<keyword evidence="6" id="KW-0963">Cytoplasm</keyword>
<keyword evidence="10" id="KW-0496">Mitochondrion</keyword>
<sequence>MQLPKACEAVCCKFFRLLQPLCKPIVGNKVLVQHNGAQVFKRSINTTQVTWQRLQKESTENEIDDESEIVAKDLEPIDSSLDIEEDASLLEHYINKAKHDLGSFEDIEYMDVFDPNKKLYYKMVDLWLKEAGETRRGHREFIVTVMHAMSRFNVESDISAYTKLLDCFPQGEHTGLKRDHWFLAAFKDKIADHLLGDKLIRLIAENGAIPNEELHNKTTDLFGKFSPTTFAARSILFWYGRLVSFNKYPMSVSDFKQLSPIEVAFYGLRQINPGLDGNYQCFPVDKTKCTEILDAGKIDSIISVQTPEQQTLLAKHDPMVPIFIEGPNLCYFREKTVQYYVMRTDPRNKEPDTASKSHILATKDWWTDFYKTDWKTDKKIQKDSGKLYSSEWLFPTIHLDKNLSSKSEIERDICQIEKDTEAVEGPVYAIACTDYNSPAALQGWIKGLVQTNKKLALCSVVFREEKSFMLNAPTTDPTEIDIHDPNFLEDAGFQ</sequence>
<comment type="similarity">
    <text evidence="4">Belongs to the ECSIT family.</text>
</comment>
<evidence type="ECO:0000256" key="8">
    <source>
        <dbReference type="ARBA" id="ARBA00022859"/>
    </source>
</evidence>
<dbReference type="Pfam" id="PF14784">
    <property type="entry name" value="ECSIT_C"/>
    <property type="match status" value="1"/>
</dbReference>
<evidence type="ECO:0000256" key="3">
    <source>
        <dbReference type="ARBA" id="ARBA00004496"/>
    </source>
</evidence>
<evidence type="ECO:0000256" key="11">
    <source>
        <dbReference type="ARBA" id="ARBA00023242"/>
    </source>
</evidence>
<dbReference type="GO" id="GO:0005634">
    <property type="term" value="C:nucleus"/>
    <property type="evidence" value="ECO:0007669"/>
    <property type="project" value="UniProtKB-SubCell"/>
</dbReference>
<dbReference type="InterPro" id="IPR029342">
    <property type="entry name" value="ECIST_C"/>
</dbReference>
<gene>
    <name evidence="13" type="primary">Ecsit</name>
</gene>
<evidence type="ECO:0000313" key="13">
    <source>
        <dbReference type="EMBL" id="CAB3240745.1"/>
    </source>
</evidence>
<organism evidence="13">
    <name type="scientific">Phallusia mammillata</name>
    <dbReference type="NCBI Taxonomy" id="59560"/>
    <lineage>
        <taxon>Eukaryota</taxon>
        <taxon>Metazoa</taxon>
        <taxon>Chordata</taxon>
        <taxon>Tunicata</taxon>
        <taxon>Ascidiacea</taxon>
        <taxon>Phlebobranchia</taxon>
        <taxon>Ascidiidae</taxon>
        <taxon>Phallusia</taxon>
    </lineage>
</organism>
<dbReference type="Pfam" id="PF06239">
    <property type="entry name" value="ECSIT_N"/>
    <property type="match status" value="1"/>
</dbReference>
<dbReference type="AlphaFoldDB" id="A0A6F9DAZ6"/>
<evidence type="ECO:0000256" key="9">
    <source>
        <dbReference type="ARBA" id="ARBA00022946"/>
    </source>
</evidence>
<keyword evidence="8" id="KW-0391">Immunity</keyword>
<evidence type="ECO:0000256" key="6">
    <source>
        <dbReference type="ARBA" id="ARBA00022490"/>
    </source>
</evidence>
<feature type="domain" description="ECSIT C-terminal" evidence="12">
    <location>
        <begin position="306"/>
        <end position="465"/>
    </location>
</feature>
<evidence type="ECO:0000256" key="2">
    <source>
        <dbReference type="ARBA" id="ARBA00004173"/>
    </source>
</evidence>
<protein>
    <recommendedName>
        <fullName evidence="5">Evolutionarily conserved signaling intermediate in Toll pathway, mitochondrial</fullName>
    </recommendedName>
</protein>